<protein>
    <recommendedName>
        <fullName evidence="4">Aspartyl-tRNA synthetase</fullName>
    </recommendedName>
</protein>
<dbReference type="OrthoDB" id="1489248at2"/>
<sequence length="239" mass="27699">MTIRTLLCLLLIPFTGEIMAQELTGKQLLQNAIEYHDPEGQWSTFRGKLKIVMETPKSEDRISEIWIDLPSDIFRLTARKGELTTHYELINGACNLRLNGELEFDLDEAEKAGLTCERATLYRNYYTYLYGLPMKLKDPGTNVDPVVKRMTFKGKEYLVLNVNYDQEVGTDVWRFYFDPTTYAMEVYQFFKGDPEGKGKNTGEYILLDGIEMVEGMKIPKTRAWYYNKGDKYLGTDILQ</sequence>
<gene>
    <name evidence="2" type="ORF">BST85_10265</name>
</gene>
<keyword evidence="3" id="KW-1185">Reference proteome</keyword>
<feature type="signal peptide" evidence="1">
    <location>
        <begin position="1"/>
        <end position="20"/>
    </location>
</feature>
<evidence type="ECO:0000313" key="2">
    <source>
        <dbReference type="EMBL" id="PQB05223.1"/>
    </source>
</evidence>
<dbReference type="EMBL" id="MQUB01000001">
    <property type="protein sequence ID" value="PQB05223.1"/>
    <property type="molecule type" value="Genomic_DNA"/>
</dbReference>
<dbReference type="RefSeq" id="WP_104813158.1">
    <property type="nucleotide sequence ID" value="NZ_MQUB01000001.1"/>
</dbReference>
<proteinExistence type="predicted"/>
<keyword evidence="1" id="KW-0732">Signal</keyword>
<reference evidence="2 3" key="1">
    <citation type="submission" date="2016-11" db="EMBL/GenBank/DDBJ databases">
        <title>Trade-off between light-utilization and light-protection in marine flavobacteria.</title>
        <authorList>
            <person name="Kumagai Y."/>
        </authorList>
    </citation>
    <scope>NUCLEOTIDE SEQUENCE [LARGE SCALE GENOMIC DNA]</scope>
    <source>
        <strain evidence="2 3">NBRC 107741</strain>
    </source>
</reference>
<accession>A0A2S7KRP1</accession>
<evidence type="ECO:0008006" key="4">
    <source>
        <dbReference type="Google" id="ProtNLM"/>
    </source>
</evidence>
<feature type="chain" id="PRO_5015554734" description="Aspartyl-tRNA synthetase" evidence="1">
    <location>
        <begin position="21"/>
        <end position="239"/>
    </location>
</feature>
<dbReference type="AlphaFoldDB" id="A0A2S7KRP1"/>
<organism evidence="2 3">
    <name type="scientific">Aureitalea marina</name>
    <dbReference type="NCBI Taxonomy" id="930804"/>
    <lineage>
        <taxon>Bacteria</taxon>
        <taxon>Pseudomonadati</taxon>
        <taxon>Bacteroidota</taxon>
        <taxon>Flavobacteriia</taxon>
        <taxon>Flavobacteriales</taxon>
        <taxon>Flavobacteriaceae</taxon>
        <taxon>Aureitalea</taxon>
    </lineage>
</organism>
<evidence type="ECO:0000256" key="1">
    <source>
        <dbReference type="SAM" id="SignalP"/>
    </source>
</evidence>
<evidence type="ECO:0000313" key="3">
    <source>
        <dbReference type="Proteomes" id="UP000239800"/>
    </source>
</evidence>
<comment type="caution">
    <text evidence="2">The sequence shown here is derived from an EMBL/GenBank/DDBJ whole genome shotgun (WGS) entry which is preliminary data.</text>
</comment>
<dbReference type="InterPro" id="IPR045444">
    <property type="entry name" value="DUF6503"/>
</dbReference>
<dbReference type="Proteomes" id="UP000239800">
    <property type="component" value="Unassembled WGS sequence"/>
</dbReference>
<dbReference type="Pfam" id="PF20113">
    <property type="entry name" value="DUF6503"/>
    <property type="match status" value="1"/>
</dbReference>
<name>A0A2S7KRP1_9FLAO</name>